<dbReference type="PRINTS" id="PR01157">
    <property type="entry name" value="P2YPURNOCPTR"/>
</dbReference>
<evidence type="ECO:0000256" key="7">
    <source>
        <dbReference type="ARBA" id="ARBA00023170"/>
    </source>
</evidence>
<feature type="transmembrane region" description="Helical" evidence="10">
    <location>
        <begin position="243"/>
        <end position="262"/>
    </location>
</feature>
<dbReference type="PRINTS" id="PR00237">
    <property type="entry name" value="GPCRRHODOPSN"/>
</dbReference>
<keyword evidence="5 9" id="KW-0297">G-protein coupled receptor</keyword>
<reference evidence="12" key="2">
    <citation type="submission" date="2025-08" db="UniProtKB">
        <authorList>
            <consortium name="Ensembl"/>
        </authorList>
    </citation>
    <scope>IDENTIFICATION</scope>
</reference>
<dbReference type="Ensembl" id="ENSSORT00005037039.1">
    <property type="protein sequence ID" value="ENSSORP00005036080.1"/>
    <property type="gene ID" value="ENSSORG00005017033.1"/>
</dbReference>
<dbReference type="SUPFAM" id="SSF81321">
    <property type="entry name" value="Family A G protein-coupled receptor-like"/>
    <property type="match status" value="1"/>
</dbReference>
<evidence type="ECO:0000256" key="9">
    <source>
        <dbReference type="RuleBase" id="RU000688"/>
    </source>
</evidence>
<evidence type="ECO:0000259" key="11">
    <source>
        <dbReference type="PROSITE" id="PS50262"/>
    </source>
</evidence>
<dbReference type="PANTHER" id="PTHR24233:SF11">
    <property type="entry name" value="P2Y PURINOCEPTOR 14-LIKE"/>
    <property type="match status" value="1"/>
</dbReference>
<accession>A0A673B2N9</accession>
<keyword evidence="3 9" id="KW-0812">Transmembrane</keyword>
<dbReference type="PROSITE" id="PS50262">
    <property type="entry name" value="G_PROTEIN_RECEP_F1_2"/>
    <property type="match status" value="1"/>
</dbReference>
<dbReference type="Pfam" id="PF00001">
    <property type="entry name" value="7tm_1"/>
    <property type="match status" value="1"/>
</dbReference>
<sequence length="338" mass="39416">MYKFQSFFYIHFLTNSATTDVMEKSHNNVVKEVYEANFVGLLFNGFILKFLFCQRQKSSRSIMVYLKNLAAADFLLSLSLPFYIMHSANNSVNILRLYCKVGDSIFYLNMYTSILFMTYIAYNRYLKIVCSNKTHILQTVRGACIISIFTWVFMLTFYVSSVSVTLVREKNLTLIPTHCQDFHSTQYSVFTKVLNPCVLTIFMSILMFIVFIYNRISHKVSVVQQNLYKNCKKLAKSRRNMRVLVSVFCICFIPYRLVNFFHNFLGCSWSPVLNFMHELTRVLSAVNICLDPFIYFIFCKDFREQLRLKNVPQNEADPVSSPTAIAADFTTSEVIWLP</sequence>
<keyword evidence="6 10" id="KW-0472">Membrane</keyword>
<evidence type="ECO:0000256" key="4">
    <source>
        <dbReference type="ARBA" id="ARBA00022989"/>
    </source>
</evidence>
<keyword evidence="7 9" id="KW-0675">Receptor</keyword>
<organism evidence="12 13">
    <name type="scientific">Sphaeramia orbicularis</name>
    <name type="common">orbiculate cardinalfish</name>
    <dbReference type="NCBI Taxonomy" id="375764"/>
    <lineage>
        <taxon>Eukaryota</taxon>
        <taxon>Metazoa</taxon>
        <taxon>Chordata</taxon>
        <taxon>Craniata</taxon>
        <taxon>Vertebrata</taxon>
        <taxon>Euteleostomi</taxon>
        <taxon>Actinopterygii</taxon>
        <taxon>Neopterygii</taxon>
        <taxon>Teleostei</taxon>
        <taxon>Neoteleostei</taxon>
        <taxon>Acanthomorphata</taxon>
        <taxon>Gobiaria</taxon>
        <taxon>Kurtiformes</taxon>
        <taxon>Apogonoidei</taxon>
        <taxon>Apogonidae</taxon>
        <taxon>Apogoninae</taxon>
        <taxon>Sphaeramia</taxon>
    </lineage>
</organism>
<evidence type="ECO:0000256" key="2">
    <source>
        <dbReference type="ARBA" id="ARBA00022475"/>
    </source>
</evidence>
<keyword evidence="8 9" id="KW-0807">Transducer</keyword>
<dbReference type="Gene3D" id="1.20.1070.10">
    <property type="entry name" value="Rhodopsin 7-helix transmembrane proteins"/>
    <property type="match status" value="1"/>
</dbReference>
<evidence type="ECO:0000256" key="10">
    <source>
        <dbReference type="SAM" id="Phobius"/>
    </source>
</evidence>
<reference evidence="12" key="3">
    <citation type="submission" date="2025-09" db="UniProtKB">
        <authorList>
            <consortium name="Ensembl"/>
        </authorList>
    </citation>
    <scope>IDENTIFICATION</scope>
</reference>
<dbReference type="PROSITE" id="PS00237">
    <property type="entry name" value="G_PROTEIN_RECEP_F1_1"/>
    <property type="match status" value="1"/>
</dbReference>
<dbReference type="GO" id="GO:0005886">
    <property type="term" value="C:plasma membrane"/>
    <property type="evidence" value="ECO:0007669"/>
    <property type="project" value="UniProtKB-SubCell"/>
</dbReference>
<comment type="similarity">
    <text evidence="9">Belongs to the G-protein coupled receptor 1 family.</text>
</comment>
<evidence type="ECO:0000256" key="5">
    <source>
        <dbReference type="ARBA" id="ARBA00023040"/>
    </source>
</evidence>
<feature type="transmembrane region" description="Helical" evidence="10">
    <location>
        <begin position="143"/>
        <end position="167"/>
    </location>
</feature>
<feature type="domain" description="G-protein coupled receptors family 1 profile" evidence="11">
    <location>
        <begin position="43"/>
        <end position="295"/>
    </location>
</feature>
<keyword evidence="13" id="KW-1185">Reference proteome</keyword>
<dbReference type="GO" id="GO:0045028">
    <property type="term" value="F:G protein-coupled purinergic nucleotide receptor activity"/>
    <property type="evidence" value="ECO:0007669"/>
    <property type="project" value="TreeGrafter"/>
</dbReference>
<keyword evidence="2" id="KW-1003">Cell membrane</keyword>
<dbReference type="InterPro" id="IPR000276">
    <property type="entry name" value="GPCR_Rhodpsn"/>
</dbReference>
<feature type="transmembrane region" description="Helical" evidence="10">
    <location>
        <begin position="104"/>
        <end position="122"/>
    </location>
</feature>
<feature type="transmembrane region" description="Helical" evidence="10">
    <location>
        <begin position="33"/>
        <end position="52"/>
    </location>
</feature>
<evidence type="ECO:0000313" key="13">
    <source>
        <dbReference type="Proteomes" id="UP000472271"/>
    </source>
</evidence>
<evidence type="ECO:0000313" key="12">
    <source>
        <dbReference type="Ensembl" id="ENSSORP00005036080.1"/>
    </source>
</evidence>
<proteinExistence type="inferred from homology"/>
<dbReference type="AlphaFoldDB" id="A0A673B2N9"/>
<keyword evidence="4 10" id="KW-1133">Transmembrane helix</keyword>
<evidence type="ECO:0000256" key="8">
    <source>
        <dbReference type="ARBA" id="ARBA00023224"/>
    </source>
</evidence>
<feature type="transmembrane region" description="Helical" evidence="10">
    <location>
        <begin position="282"/>
        <end position="299"/>
    </location>
</feature>
<name>A0A673B2N9_9TELE</name>
<evidence type="ECO:0000256" key="6">
    <source>
        <dbReference type="ARBA" id="ARBA00023136"/>
    </source>
</evidence>
<reference evidence="12" key="1">
    <citation type="submission" date="2019-06" db="EMBL/GenBank/DDBJ databases">
        <authorList>
            <consortium name="Wellcome Sanger Institute Data Sharing"/>
        </authorList>
    </citation>
    <scope>NUCLEOTIDE SEQUENCE [LARGE SCALE GENOMIC DNA]</scope>
</reference>
<evidence type="ECO:0000256" key="3">
    <source>
        <dbReference type="ARBA" id="ARBA00022692"/>
    </source>
</evidence>
<dbReference type="PANTHER" id="PTHR24233">
    <property type="entry name" value="P2Y PURINOCEPTOR-RELATED G-PROTEIN COUPLED RECEPTOR"/>
    <property type="match status" value="1"/>
</dbReference>
<feature type="transmembrane region" description="Helical" evidence="10">
    <location>
        <begin position="193"/>
        <end position="213"/>
    </location>
</feature>
<dbReference type="InterPro" id="IPR017452">
    <property type="entry name" value="GPCR_Rhodpsn_7TM"/>
</dbReference>
<protein>
    <recommendedName>
        <fullName evidence="11">G-protein coupled receptors family 1 profile domain-containing protein</fullName>
    </recommendedName>
</protein>
<dbReference type="InParanoid" id="A0A673B2N9"/>
<dbReference type="Proteomes" id="UP000472271">
    <property type="component" value="Chromosome 16"/>
</dbReference>
<feature type="transmembrane region" description="Helical" evidence="10">
    <location>
        <begin position="64"/>
        <end position="84"/>
    </location>
</feature>
<evidence type="ECO:0000256" key="1">
    <source>
        <dbReference type="ARBA" id="ARBA00004651"/>
    </source>
</evidence>
<comment type="subcellular location">
    <subcellularLocation>
        <location evidence="1">Cell membrane</location>
        <topology evidence="1">Multi-pass membrane protein</topology>
    </subcellularLocation>
</comment>